<dbReference type="SUPFAM" id="SSF54909">
    <property type="entry name" value="Dimeric alpha+beta barrel"/>
    <property type="match status" value="1"/>
</dbReference>
<dbReference type="PANTHER" id="PTHR40257">
    <property type="match status" value="1"/>
</dbReference>
<name>A0A0P6WBG4_9HYPH</name>
<dbReference type="RefSeq" id="WP_054358110.1">
    <property type="nucleotide sequence ID" value="NZ_LJYW01000001.1"/>
</dbReference>
<dbReference type="STRING" id="665126.ABB55_06670"/>
<gene>
    <name evidence="2" type="ORF">ABB55_06670</name>
</gene>
<dbReference type="Pfam" id="PF07045">
    <property type="entry name" value="DUF1330"/>
    <property type="match status" value="1"/>
</dbReference>
<dbReference type="AlphaFoldDB" id="A0A0P6WBG4"/>
<feature type="domain" description="DUF1330" evidence="1">
    <location>
        <begin position="49"/>
        <end position="124"/>
    </location>
</feature>
<comment type="caution">
    <text evidence="2">The sequence shown here is derived from an EMBL/GenBank/DDBJ whole genome shotgun (WGS) entry which is preliminary data.</text>
</comment>
<dbReference type="PANTHER" id="PTHR40257:SF1">
    <property type="entry name" value="DUF1330 DOMAIN-CONTAINING PROTEIN"/>
    <property type="match status" value="1"/>
</dbReference>
<dbReference type="EMBL" id="LJYW01000001">
    <property type="protein sequence ID" value="KPL51947.1"/>
    <property type="molecule type" value="Genomic_DNA"/>
</dbReference>
<evidence type="ECO:0000313" key="2">
    <source>
        <dbReference type="EMBL" id="KPL51947.1"/>
    </source>
</evidence>
<protein>
    <recommendedName>
        <fullName evidence="1">DUF1330 domain-containing protein</fullName>
    </recommendedName>
</protein>
<dbReference type="InterPro" id="IPR011008">
    <property type="entry name" value="Dimeric_a/b-barrel"/>
</dbReference>
<organism evidence="2 3">
    <name type="scientific">Prosthecodimorpha hirschii</name>
    <dbReference type="NCBI Taxonomy" id="665126"/>
    <lineage>
        <taxon>Bacteria</taxon>
        <taxon>Pseudomonadati</taxon>
        <taxon>Pseudomonadota</taxon>
        <taxon>Alphaproteobacteria</taxon>
        <taxon>Hyphomicrobiales</taxon>
        <taxon>Ancalomicrobiaceae</taxon>
        <taxon>Prosthecodimorpha</taxon>
    </lineage>
</organism>
<sequence>MNDTATVHTAFGREDFAAFAAADRPGPIHMLNLVRLKARAEYPDGRTATGREAYAAYGRESRPVFERLGGRIVWRGRPEFMLIGPKSEAWDLAFIAEYPSVAAFVAMIRDPVYRAAMVHRQAGVADSRLLRHSPLDPGADFADP</sequence>
<evidence type="ECO:0000259" key="1">
    <source>
        <dbReference type="Pfam" id="PF07045"/>
    </source>
</evidence>
<reference evidence="2 3" key="1">
    <citation type="submission" date="2015-09" db="EMBL/GenBank/DDBJ databases">
        <authorList>
            <person name="Jackson K.R."/>
            <person name="Lunt B.L."/>
            <person name="Fisher J.N.B."/>
            <person name="Gardner A.V."/>
            <person name="Bailey M.E."/>
            <person name="Deus L.M."/>
            <person name="Earl A.S."/>
            <person name="Gibby P.D."/>
            <person name="Hartmann K.A."/>
            <person name="Liu J.E."/>
            <person name="Manci A.M."/>
            <person name="Nielsen D.A."/>
            <person name="Solomon M.B."/>
            <person name="Breakwell D.P."/>
            <person name="Burnett S.H."/>
            <person name="Grose J.H."/>
        </authorList>
    </citation>
    <scope>NUCLEOTIDE SEQUENCE [LARGE SCALE GENOMIC DNA]</scope>
    <source>
        <strain evidence="2 3">16</strain>
    </source>
</reference>
<accession>A0A0P6WBG4</accession>
<dbReference type="Gene3D" id="3.30.70.100">
    <property type="match status" value="1"/>
</dbReference>
<keyword evidence="3" id="KW-1185">Reference proteome</keyword>
<dbReference type="InterPro" id="IPR010753">
    <property type="entry name" value="DUF1330"/>
</dbReference>
<dbReference type="Proteomes" id="UP000048984">
    <property type="component" value="Unassembled WGS sequence"/>
</dbReference>
<evidence type="ECO:0000313" key="3">
    <source>
        <dbReference type="Proteomes" id="UP000048984"/>
    </source>
</evidence>
<proteinExistence type="predicted"/>
<reference evidence="2 3" key="2">
    <citation type="submission" date="2015-10" db="EMBL/GenBank/DDBJ databases">
        <title>Draft Genome Sequence of Prosthecomicrobium hirschii ATCC 27832.</title>
        <authorList>
            <person name="Daniel J."/>
            <person name="Givan S.A."/>
            <person name="Brun Y.V."/>
            <person name="Brown P.J."/>
        </authorList>
    </citation>
    <scope>NUCLEOTIDE SEQUENCE [LARGE SCALE GENOMIC DNA]</scope>
    <source>
        <strain evidence="2 3">16</strain>
    </source>
</reference>